<dbReference type="GO" id="GO:0043022">
    <property type="term" value="F:ribosome binding"/>
    <property type="evidence" value="ECO:0007669"/>
    <property type="project" value="TreeGrafter"/>
</dbReference>
<dbReference type="InterPro" id="IPR044288">
    <property type="entry name" value="ZNF598/HEL2"/>
</dbReference>
<dbReference type="Gene3D" id="3.30.40.10">
    <property type="entry name" value="Zinc/RING finger domain, C3HC4 (zinc finger)"/>
    <property type="match status" value="1"/>
</dbReference>
<keyword evidence="5" id="KW-0862">Zinc</keyword>
<keyword evidence="9" id="KW-1185">Reference proteome</keyword>
<evidence type="ECO:0000259" key="7">
    <source>
        <dbReference type="PROSITE" id="PS50089"/>
    </source>
</evidence>
<keyword evidence="5" id="KW-0479">Metal-binding</keyword>
<dbReference type="Pfam" id="PF25447">
    <property type="entry name" value="RING_ZNF598"/>
    <property type="match status" value="1"/>
</dbReference>
<organism evidence="8 9">
    <name type="scientific">Claviceps africana</name>
    <dbReference type="NCBI Taxonomy" id="83212"/>
    <lineage>
        <taxon>Eukaryota</taxon>
        <taxon>Fungi</taxon>
        <taxon>Dikarya</taxon>
        <taxon>Ascomycota</taxon>
        <taxon>Pezizomycotina</taxon>
        <taxon>Sordariomycetes</taxon>
        <taxon>Hypocreomycetidae</taxon>
        <taxon>Hypocreales</taxon>
        <taxon>Clavicipitaceae</taxon>
        <taxon>Claviceps</taxon>
    </lineage>
</organism>
<dbReference type="PROSITE" id="PS50089">
    <property type="entry name" value="ZF_RING_2"/>
    <property type="match status" value="1"/>
</dbReference>
<dbReference type="GO" id="GO:0072344">
    <property type="term" value="P:rescue of stalled ribosome"/>
    <property type="evidence" value="ECO:0007669"/>
    <property type="project" value="InterPro"/>
</dbReference>
<dbReference type="Proteomes" id="UP000811619">
    <property type="component" value="Unassembled WGS sequence"/>
</dbReference>
<evidence type="ECO:0000256" key="2">
    <source>
        <dbReference type="ARBA" id="ARBA00004906"/>
    </source>
</evidence>
<feature type="domain" description="RING-type" evidence="7">
    <location>
        <begin position="110"/>
        <end position="150"/>
    </location>
</feature>
<evidence type="ECO:0000313" key="8">
    <source>
        <dbReference type="EMBL" id="KAG5917084.1"/>
    </source>
</evidence>
<protein>
    <recommendedName>
        <fullName evidence="3">RING-type E3 ubiquitin transferase</fullName>
        <ecNumber evidence="3">2.3.2.27</ecNumber>
    </recommendedName>
</protein>
<dbReference type="EMBL" id="SRPY01000839">
    <property type="protein sequence ID" value="KAG5917084.1"/>
    <property type="molecule type" value="Genomic_DNA"/>
</dbReference>
<dbReference type="SMART" id="SM00355">
    <property type="entry name" value="ZnF_C2H2"/>
    <property type="match status" value="4"/>
</dbReference>
<dbReference type="PANTHER" id="PTHR22938">
    <property type="entry name" value="ZINC FINGER PROTEIN 598"/>
    <property type="match status" value="1"/>
</dbReference>
<dbReference type="InterPro" id="IPR056437">
    <property type="entry name" value="Znf-C2H2_ZNF598/HEL2"/>
</dbReference>
<feature type="non-terminal residue" evidence="8">
    <location>
        <position position="1"/>
    </location>
</feature>
<reference evidence="8" key="1">
    <citation type="journal article" date="2020" name="bioRxiv">
        <title>Whole genome comparisons of ergot fungi reveals the divergence and evolution of species within the genus Claviceps are the result of varying mechanisms driving genome evolution and host range expansion.</title>
        <authorList>
            <person name="Wyka S.A."/>
            <person name="Mondo S.J."/>
            <person name="Liu M."/>
            <person name="Dettman J."/>
            <person name="Nalam V."/>
            <person name="Broders K.D."/>
        </authorList>
    </citation>
    <scope>NUCLEOTIDE SEQUENCE</scope>
    <source>
        <strain evidence="8">CCC 489</strain>
    </source>
</reference>
<dbReference type="AlphaFoldDB" id="A0A8K0NG55"/>
<dbReference type="GO" id="GO:0008270">
    <property type="term" value="F:zinc ion binding"/>
    <property type="evidence" value="ECO:0007669"/>
    <property type="project" value="UniProtKB-KW"/>
</dbReference>
<feature type="region of interest" description="Disordered" evidence="6">
    <location>
        <begin position="1"/>
        <end position="87"/>
    </location>
</feature>
<dbReference type="PANTHER" id="PTHR22938:SF0">
    <property type="entry name" value="E3 UBIQUITIN-PROTEIN LIGASE ZNF598"/>
    <property type="match status" value="1"/>
</dbReference>
<dbReference type="PROSITE" id="PS00028">
    <property type="entry name" value="ZINC_FINGER_C2H2_1"/>
    <property type="match status" value="1"/>
</dbReference>
<evidence type="ECO:0000256" key="5">
    <source>
        <dbReference type="PROSITE-ProRule" id="PRU00175"/>
    </source>
</evidence>
<gene>
    <name evidence="8" type="ORF">E4U42_007387</name>
</gene>
<dbReference type="Pfam" id="PF23230">
    <property type="entry name" value="zf-C2H2_13"/>
    <property type="match status" value="1"/>
</dbReference>
<dbReference type="InterPro" id="IPR041888">
    <property type="entry name" value="RING-HC_ZNF598/HEL2"/>
</dbReference>
<dbReference type="GO" id="GO:0016567">
    <property type="term" value="P:protein ubiquitination"/>
    <property type="evidence" value="ECO:0007669"/>
    <property type="project" value="TreeGrafter"/>
</dbReference>
<dbReference type="GO" id="GO:0061630">
    <property type="term" value="F:ubiquitin protein ligase activity"/>
    <property type="evidence" value="ECO:0007669"/>
    <property type="project" value="UniProtKB-EC"/>
</dbReference>
<keyword evidence="5" id="KW-0863">Zinc-finger</keyword>
<comment type="catalytic activity">
    <reaction evidence="1">
        <text>S-ubiquitinyl-[E2 ubiquitin-conjugating enzyme]-L-cysteine + [acceptor protein]-L-lysine = [E2 ubiquitin-conjugating enzyme]-L-cysteine + N(6)-ubiquitinyl-[acceptor protein]-L-lysine.</text>
        <dbReference type="EC" id="2.3.2.27"/>
    </reaction>
</comment>
<dbReference type="EC" id="2.3.2.27" evidence="3"/>
<evidence type="ECO:0000313" key="9">
    <source>
        <dbReference type="Proteomes" id="UP000811619"/>
    </source>
</evidence>
<evidence type="ECO:0000256" key="3">
    <source>
        <dbReference type="ARBA" id="ARBA00012483"/>
    </source>
</evidence>
<dbReference type="InterPro" id="IPR001841">
    <property type="entry name" value="Znf_RING"/>
</dbReference>
<dbReference type="SUPFAM" id="SSF57850">
    <property type="entry name" value="RING/U-box"/>
    <property type="match status" value="1"/>
</dbReference>
<sequence length="381" mass="41739">MTDAASQPGRGGDGSRGRGRGRGRGNSGGRGRRGGRAAGGPKGAGDGGGGTKGTDSPRDASGAAAAAAANTTAHDGPARSARSTMLKQQSQAAAAAAAAAENGDDDADVCFICANPIAYHSVAPCNHATCHICGLRMRALYKTKDCAHCRTPAPFVIFTDKADKRFEEYSAEDVTTTDSNIGIKYTGEDMVGDTVLLLRYNCPDDACDFAGLGWPDLHRHVKSQHRKRMCDLCTRNKKVFTHEHDLFSDRELERHMKHGDDMPGAADQTGFKGHPLCAFCGERFYDGDKLYEHCRNKHERCFLCDRRDTRQPHYYQDYDALEQHFRIDHFLCSNSECLDKKFVVFDSEMDLQAHRLAEHAGRAVGRDARLVDMSSFDIRQS</sequence>
<comment type="similarity">
    <text evidence="4">Belongs to the ZNF598/HEL2 family.</text>
</comment>
<dbReference type="OrthoDB" id="3838338at2759"/>
<proteinExistence type="inferred from homology"/>
<evidence type="ECO:0000256" key="6">
    <source>
        <dbReference type="SAM" id="MobiDB-lite"/>
    </source>
</evidence>
<evidence type="ECO:0000256" key="4">
    <source>
        <dbReference type="ARBA" id="ARBA00035113"/>
    </source>
</evidence>
<name>A0A8K0NG55_9HYPO</name>
<evidence type="ECO:0000256" key="1">
    <source>
        <dbReference type="ARBA" id="ARBA00000900"/>
    </source>
</evidence>
<dbReference type="InterPro" id="IPR013083">
    <property type="entry name" value="Znf_RING/FYVE/PHD"/>
</dbReference>
<dbReference type="CDD" id="cd16615">
    <property type="entry name" value="RING-HC_ZNF598"/>
    <property type="match status" value="1"/>
</dbReference>
<comment type="caution">
    <text evidence="8">The sequence shown here is derived from an EMBL/GenBank/DDBJ whole genome shotgun (WGS) entry which is preliminary data.</text>
</comment>
<accession>A0A8K0NG55</accession>
<dbReference type="InterPro" id="IPR013087">
    <property type="entry name" value="Znf_C2H2_type"/>
</dbReference>
<comment type="pathway">
    <text evidence="2">Protein modification; protein ubiquitination.</text>
</comment>
<feature type="compositionally biased region" description="Gly residues" evidence="6">
    <location>
        <begin position="36"/>
        <end position="52"/>
    </location>
</feature>